<dbReference type="NCBIfam" id="TIGR01764">
    <property type="entry name" value="excise"/>
    <property type="match status" value="1"/>
</dbReference>
<dbReference type="InterPro" id="IPR041657">
    <property type="entry name" value="HTH_17"/>
</dbReference>
<dbReference type="Proteomes" id="UP000244649">
    <property type="component" value="Unassembled WGS sequence"/>
</dbReference>
<dbReference type="EMBL" id="QDFT01000083">
    <property type="protein sequence ID" value="PVE58768.1"/>
    <property type="molecule type" value="Genomic_DNA"/>
</dbReference>
<evidence type="ECO:0000259" key="1">
    <source>
        <dbReference type="Pfam" id="PF12728"/>
    </source>
</evidence>
<name>A0A2T7VQZ7_MICTE</name>
<comment type="caution">
    <text evidence="2">The sequence shown here is derived from an EMBL/GenBank/DDBJ whole genome shotgun (WGS) entry which is preliminary data.</text>
</comment>
<feature type="domain" description="Helix-turn-helix" evidence="1">
    <location>
        <begin position="7"/>
        <end position="52"/>
    </location>
</feature>
<accession>A0A2T7VQZ7</accession>
<reference evidence="2 3" key="1">
    <citation type="submission" date="2018-04" db="EMBL/GenBank/DDBJ databases">
        <authorList>
            <person name="Go L.Y."/>
            <person name="Mitchell J.A."/>
        </authorList>
    </citation>
    <scope>NUCLEOTIDE SEQUENCE [LARGE SCALE GENOMIC DNA]</scope>
    <source>
        <strain evidence="2 3">TPD7010</strain>
    </source>
</reference>
<gene>
    <name evidence="2" type="ORF">DC432_15770</name>
</gene>
<proteinExistence type="predicted"/>
<protein>
    <recommendedName>
        <fullName evidence="1">Helix-turn-helix domain-containing protein</fullName>
    </recommendedName>
</protein>
<evidence type="ECO:0000313" key="3">
    <source>
        <dbReference type="Proteomes" id="UP000244649"/>
    </source>
</evidence>
<dbReference type="RefSeq" id="WP_116538651.1">
    <property type="nucleotide sequence ID" value="NZ_QDFT01000083.1"/>
</dbReference>
<dbReference type="Pfam" id="PF12728">
    <property type="entry name" value="HTH_17"/>
    <property type="match status" value="1"/>
</dbReference>
<evidence type="ECO:0000313" key="2">
    <source>
        <dbReference type="EMBL" id="PVE58768.1"/>
    </source>
</evidence>
<dbReference type="InterPro" id="IPR010093">
    <property type="entry name" value="SinI_DNA-bd"/>
</dbReference>
<dbReference type="AlphaFoldDB" id="A0A2T7VQZ7"/>
<dbReference type="GO" id="GO:0003677">
    <property type="term" value="F:DNA binding"/>
    <property type="evidence" value="ECO:0007669"/>
    <property type="project" value="InterPro"/>
</dbReference>
<sequence>MSAEFIKVPEMALLLRVSRPTVRKLIREGAFPTHLVGNHNRARRSDFMGFQQEFLKGQAGG</sequence>
<organism evidence="2 3">
    <name type="scientific">Microbacterium testaceum</name>
    <name type="common">Aureobacterium testaceum</name>
    <name type="synonym">Brevibacterium testaceum</name>
    <dbReference type="NCBI Taxonomy" id="2033"/>
    <lineage>
        <taxon>Bacteria</taxon>
        <taxon>Bacillati</taxon>
        <taxon>Actinomycetota</taxon>
        <taxon>Actinomycetes</taxon>
        <taxon>Micrococcales</taxon>
        <taxon>Microbacteriaceae</taxon>
        <taxon>Microbacterium</taxon>
    </lineage>
</organism>